<protein>
    <submittedName>
        <fullName evidence="1">Uncharacterized protein</fullName>
    </submittedName>
</protein>
<evidence type="ECO:0000313" key="1">
    <source>
        <dbReference type="EMBL" id="KAH3730138.1"/>
    </source>
</evidence>
<keyword evidence="2" id="KW-1185">Reference proteome</keyword>
<dbReference type="AlphaFoldDB" id="A0A9D4HUQ7"/>
<evidence type="ECO:0000313" key="2">
    <source>
        <dbReference type="Proteomes" id="UP000828390"/>
    </source>
</evidence>
<accession>A0A9D4HUQ7</accession>
<comment type="caution">
    <text evidence="1">The sequence shown here is derived from an EMBL/GenBank/DDBJ whole genome shotgun (WGS) entry which is preliminary data.</text>
</comment>
<sequence length="68" mass="7933">MKNLMTTIYGGEIETRTSRRNTVLESSCIYSPFTPISIRKWMKKEVNNMTSMCEQPEKQMAILLQKCI</sequence>
<dbReference type="EMBL" id="JAIWYP010000012">
    <property type="protein sequence ID" value="KAH3730138.1"/>
    <property type="molecule type" value="Genomic_DNA"/>
</dbReference>
<gene>
    <name evidence="1" type="ORF">DPMN_056119</name>
</gene>
<proteinExistence type="predicted"/>
<organism evidence="1 2">
    <name type="scientific">Dreissena polymorpha</name>
    <name type="common">Zebra mussel</name>
    <name type="synonym">Mytilus polymorpha</name>
    <dbReference type="NCBI Taxonomy" id="45954"/>
    <lineage>
        <taxon>Eukaryota</taxon>
        <taxon>Metazoa</taxon>
        <taxon>Spiralia</taxon>
        <taxon>Lophotrochozoa</taxon>
        <taxon>Mollusca</taxon>
        <taxon>Bivalvia</taxon>
        <taxon>Autobranchia</taxon>
        <taxon>Heteroconchia</taxon>
        <taxon>Euheterodonta</taxon>
        <taxon>Imparidentia</taxon>
        <taxon>Neoheterodontei</taxon>
        <taxon>Myida</taxon>
        <taxon>Dreissenoidea</taxon>
        <taxon>Dreissenidae</taxon>
        <taxon>Dreissena</taxon>
    </lineage>
</organism>
<dbReference type="Proteomes" id="UP000828390">
    <property type="component" value="Unassembled WGS sequence"/>
</dbReference>
<reference evidence="1" key="2">
    <citation type="submission" date="2020-11" db="EMBL/GenBank/DDBJ databases">
        <authorList>
            <person name="McCartney M.A."/>
            <person name="Auch B."/>
            <person name="Kono T."/>
            <person name="Mallez S."/>
            <person name="Becker A."/>
            <person name="Gohl D.M."/>
            <person name="Silverstein K.A.T."/>
            <person name="Koren S."/>
            <person name="Bechman K.B."/>
            <person name="Herman A."/>
            <person name="Abrahante J.E."/>
            <person name="Garbe J."/>
        </authorList>
    </citation>
    <scope>NUCLEOTIDE SEQUENCE</scope>
    <source>
        <strain evidence="1">Duluth1</strain>
        <tissue evidence="1">Whole animal</tissue>
    </source>
</reference>
<name>A0A9D4HUQ7_DREPO</name>
<reference evidence="1" key="1">
    <citation type="journal article" date="2019" name="bioRxiv">
        <title>The Genome of the Zebra Mussel, Dreissena polymorpha: A Resource for Invasive Species Research.</title>
        <authorList>
            <person name="McCartney M.A."/>
            <person name="Auch B."/>
            <person name="Kono T."/>
            <person name="Mallez S."/>
            <person name="Zhang Y."/>
            <person name="Obille A."/>
            <person name="Becker A."/>
            <person name="Abrahante J.E."/>
            <person name="Garbe J."/>
            <person name="Badalamenti J.P."/>
            <person name="Herman A."/>
            <person name="Mangelson H."/>
            <person name="Liachko I."/>
            <person name="Sullivan S."/>
            <person name="Sone E.D."/>
            <person name="Koren S."/>
            <person name="Silverstein K.A.T."/>
            <person name="Beckman K.B."/>
            <person name="Gohl D.M."/>
        </authorList>
    </citation>
    <scope>NUCLEOTIDE SEQUENCE</scope>
    <source>
        <strain evidence="1">Duluth1</strain>
        <tissue evidence="1">Whole animal</tissue>
    </source>
</reference>